<name>A0AA39RLU4_ACESA</name>
<dbReference type="Proteomes" id="UP001168877">
    <property type="component" value="Unassembled WGS sequence"/>
</dbReference>
<dbReference type="EMBL" id="JAUESC010000387">
    <property type="protein sequence ID" value="KAK0575324.1"/>
    <property type="molecule type" value="Genomic_DNA"/>
</dbReference>
<accession>A0AA39RLU4</accession>
<feature type="transmembrane region" description="Helical" evidence="1">
    <location>
        <begin position="53"/>
        <end position="71"/>
    </location>
</feature>
<sequence length="103" mass="11430">MEEDLEDSDVLRILHIDVASAMLSTTVPLLLMLVAVMVIPVKTWQETPITPPPGLVAVVAPPPSLVTVVAARRRSTSKRTGLKTKILVWIDGGEDWLMMEWER</sequence>
<keyword evidence="1" id="KW-1133">Transmembrane helix</keyword>
<protein>
    <submittedName>
        <fullName evidence="2">Uncharacterized protein</fullName>
    </submittedName>
</protein>
<keyword evidence="1" id="KW-0472">Membrane</keyword>
<keyword evidence="3" id="KW-1185">Reference proteome</keyword>
<dbReference type="AlphaFoldDB" id="A0AA39RLU4"/>
<reference evidence="2" key="2">
    <citation type="submission" date="2023-06" db="EMBL/GenBank/DDBJ databases">
        <authorList>
            <person name="Swenson N.G."/>
            <person name="Wegrzyn J.L."/>
            <person name="Mcevoy S.L."/>
        </authorList>
    </citation>
    <scope>NUCLEOTIDE SEQUENCE</scope>
    <source>
        <strain evidence="2">NS2018</strain>
        <tissue evidence="2">Leaf</tissue>
    </source>
</reference>
<evidence type="ECO:0000313" key="3">
    <source>
        <dbReference type="Proteomes" id="UP001168877"/>
    </source>
</evidence>
<proteinExistence type="predicted"/>
<comment type="caution">
    <text evidence="2">The sequence shown here is derived from an EMBL/GenBank/DDBJ whole genome shotgun (WGS) entry which is preliminary data.</text>
</comment>
<reference evidence="2" key="1">
    <citation type="journal article" date="2022" name="Plant J.">
        <title>Strategies of tolerance reflected in two North American maple genomes.</title>
        <authorList>
            <person name="McEvoy S.L."/>
            <person name="Sezen U.U."/>
            <person name="Trouern-Trend A."/>
            <person name="McMahon S.M."/>
            <person name="Schaberg P.G."/>
            <person name="Yang J."/>
            <person name="Wegrzyn J.L."/>
            <person name="Swenson N.G."/>
        </authorList>
    </citation>
    <scope>NUCLEOTIDE SEQUENCE</scope>
    <source>
        <strain evidence="2">NS2018</strain>
    </source>
</reference>
<feature type="transmembrane region" description="Helical" evidence="1">
    <location>
        <begin position="21"/>
        <end position="41"/>
    </location>
</feature>
<evidence type="ECO:0000256" key="1">
    <source>
        <dbReference type="SAM" id="Phobius"/>
    </source>
</evidence>
<organism evidence="2 3">
    <name type="scientific">Acer saccharum</name>
    <name type="common">Sugar maple</name>
    <dbReference type="NCBI Taxonomy" id="4024"/>
    <lineage>
        <taxon>Eukaryota</taxon>
        <taxon>Viridiplantae</taxon>
        <taxon>Streptophyta</taxon>
        <taxon>Embryophyta</taxon>
        <taxon>Tracheophyta</taxon>
        <taxon>Spermatophyta</taxon>
        <taxon>Magnoliopsida</taxon>
        <taxon>eudicotyledons</taxon>
        <taxon>Gunneridae</taxon>
        <taxon>Pentapetalae</taxon>
        <taxon>rosids</taxon>
        <taxon>malvids</taxon>
        <taxon>Sapindales</taxon>
        <taxon>Sapindaceae</taxon>
        <taxon>Hippocastanoideae</taxon>
        <taxon>Acereae</taxon>
        <taxon>Acer</taxon>
    </lineage>
</organism>
<gene>
    <name evidence="2" type="ORF">LWI29_037244</name>
</gene>
<keyword evidence="1" id="KW-0812">Transmembrane</keyword>
<evidence type="ECO:0000313" key="2">
    <source>
        <dbReference type="EMBL" id="KAK0575324.1"/>
    </source>
</evidence>